<dbReference type="Proteomes" id="UP000827976">
    <property type="component" value="Chromosome 7"/>
</dbReference>
<keyword evidence="2" id="KW-1185">Reference proteome</keyword>
<accession>A0ACB7VS43</accession>
<organism evidence="1 2">
    <name type="scientific">Dioscorea alata</name>
    <name type="common">Purple yam</name>
    <dbReference type="NCBI Taxonomy" id="55571"/>
    <lineage>
        <taxon>Eukaryota</taxon>
        <taxon>Viridiplantae</taxon>
        <taxon>Streptophyta</taxon>
        <taxon>Embryophyta</taxon>
        <taxon>Tracheophyta</taxon>
        <taxon>Spermatophyta</taxon>
        <taxon>Magnoliopsida</taxon>
        <taxon>Liliopsida</taxon>
        <taxon>Dioscoreales</taxon>
        <taxon>Dioscoreaceae</taxon>
        <taxon>Dioscorea</taxon>
    </lineage>
</organism>
<evidence type="ECO:0000313" key="2">
    <source>
        <dbReference type="Proteomes" id="UP000827976"/>
    </source>
</evidence>
<protein>
    <submittedName>
        <fullName evidence="1">Uncharacterized protein</fullName>
    </submittedName>
</protein>
<name>A0ACB7VS43_DIOAL</name>
<gene>
    <name evidence="1" type="ORF">IHE45_07G086600</name>
</gene>
<evidence type="ECO:0000313" key="1">
    <source>
        <dbReference type="EMBL" id="KAH7677473.1"/>
    </source>
</evidence>
<comment type="caution">
    <text evidence="1">The sequence shown here is derived from an EMBL/GenBank/DDBJ whole genome shotgun (WGS) entry which is preliminary data.</text>
</comment>
<reference evidence="2" key="1">
    <citation type="journal article" date="2022" name="Nat. Commun.">
        <title>Chromosome evolution and the genetic basis of agronomically important traits in greater yam.</title>
        <authorList>
            <person name="Bredeson J.V."/>
            <person name="Lyons J.B."/>
            <person name="Oniyinde I.O."/>
            <person name="Okereke N.R."/>
            <person name="Kolade O."/>
            <person name="Nnabue I."/>
            <person name="Nwadili C.O."/>
            <person name="Hribova E."/>
            <person name="Parker M."/>
            <person name="Nwogha J."/>
            <person name="Shu S."/>
            <person name="Carlson J."/>
            <person name="Kariba R."/>
            <person name="Muthemba S."/>
            <person name="Knop K."/>
            <person name="Barton G.J."/>
            <person name="Sherwood A.V."/>
            <person name="Lopez-Montes A."/>
            <person name="Asiedu R."/>
            <person name="Jamnadass R."/>
            <person name="Muchugi A."/>
            <person name="Goodstein D."/>
            <person name="Egesi C.N."/>
            <person name="Featherston J."/>
            <person name="Asfaw A."/>
            <person name="Simpson G.G."/>
            <person name="Dolezel J."/>
            <person name="Hendre P.S."/>
            <person name="Van Deynze A."/>
            <person name="Kumar P.L."/>
            <person name="Obidiegwu J.E."/>
            <person name="Bhattacharjee R."/>
            <person name="Rokhsar D.S."/>
        </authorList>
    </citation>
    <scope>NUCLEOTIDE SEQUENCE [LARGE SCALE GENOMIC DNA]</scope>
    <source>
        <strain evidence="2">cv. TDa95/00328</strain>
    </source>
</reference>
<dbReference type="EMBL" id="CM037017">
    <property type="protein sequence ID" value="KAH7677473.1"/>
    <property type="molecule type" value="Genomic_DNA"/>
</dbReference>
<proteinExistence type="predicted"/>
<sequence>MRKEQDQTAEDLKHGQKNENVQQPRVLASMKKSWSTDSISSLSGSKGSCVCAPTRHEGSFRCRHHRHHSAQNMAPPAANPKTPGCIEEEEAK</sequence>